<evidence type="ECO:0000256" key="8">
    <source>
        <dbReference type="PROSITE-ProRule" id="PRU00479"/>
    </source>
</evidence>
<feature type="disulfide bond" evidence="8">
    <location>
        <begin position="150"/>
        <end position="176"/>
    </location>
</feature>
<evidence type="ECO:0008006" key="14">
    <source>
        <dbReference type="Google" id="ProtNLM"/>
    </source>
</evidence>
<feature type="domain" description="C-type lectin" evidence="10">
    <location>
        <begin position="1211"/>
        <end position="1322"/>
    </location>
</feature>
<dbReference type="InterPro" id="IPR016186">
    <property type="entry name" value="C-type_lectin-like/link_sf"/>
</dbReference>
<proteinExistence type="predicted"/>
<dbReference type="Pfam" id="PF00040">
    <property type="entry name" value="fn2"/>
    <property type="match status" value="1"/>
</dbReference>
<dbReference type="Gene3D" id="3.10.100.10">
    <property type="entry name" value="Mannose-Binding Protein A, subunit A"/>
    <property type="match status" value="8"/>
</dbReference>
<feature type="transmembrane region" description="Helical" evidence="9">
    <location>
        <begin position="1371"/>
        <end position="1395"/>
    </location>
</feature>
<dbReference type="SUPFAM" id="SSF57440">
    <property type="entry name" value="Kringle-like"/>
    <property type="match status" value="1"/>
</dbReference>
<feature type="domain" description="C-type lectin" evidence="10">
    <location>
        <begin position="653"/>
        <end position="774"/>
    </location>
</feature>
<keyword evidence="5 9" id="KW-0472">Membrane</keyword>
<evidence type="ECO:0000256" key="4">
    <source>
        <dbReference type="ARBA" id="ARBA00022989"/>
    </source>
</evidence>
<evidence type="ECO:0000256" key="9">
    <source>
        <dbReference type="SAM" id="Phobius"/>
    </source>
</evidence>
<dbReference type="SUPFAM" id="SSF50370">
    <property type="entry name" value="Ricin B-like lectins"/>
    <property type="match status" value="1"/>
</dbReference>
<feature type="domain" description="C-type lectin" evidence="10">
    <location>
        <begin position="931"/>
        <end position="1034"/>
    </location>
</feature>
<feature type="domain" description="C-type lectin" evidence="10">
    <location>
        <begin position="789"/>
        <end position="903"/>
    </location>
</feature>
<evidence type="ECO:0000313" key="12">
    <source>
        <dbReference type="EMBL" id="PWA25178.1"/>
    </source>
</evidence>
<dbReference type="InterPro" id="IPR018378">
    <property type="entry name" value="C-type_lectin_CS"/>
</dbReference>
<evidence type="ECO:0000256" key="3">
    <source>
        <dbReference type="ARBA" id="ARBA00022737"/>
    </source>
</evidence>
<dbReference type="GO" id="GO:0016020">
    <property type="term" value="C:membrane"/>
    <property type="evidence" value="ECO:0007669"/>
    <property type="project" value="UniProtKB-SubCell"/>
</dbReference>
<evidence type="ECO:0000256" key="7">
    <source>
        <dbReference type="ARBA" id="ARBA00023180"/>
    </source>
</evidence>
<keyword evidence="13" id="KW-1185">Reference proteome</keyword>
<protein>
    <recommendedName>
        <fullName evidence="14">Mannose receptor, C type 1b</fullName>
    </recommendedName>
</protein>
<dbReference type="CDD" id="cd00037">
    <property type="entry name" value="CLECT"/>
    <property type="match status" value="8"/>
</dbReference>
<name>A0A315W0F7_GAMAF</name>
<dbReference type="SMART" id="SM00034">
    <property type="entry name" value="CLECT"/>
    <property type="match status" value="8"/>
</dbReference>
<keyword evidence="7" id="KW-0325">Glycoprotein</keyword>
<dbReference type="PROSITE" id="PS50231">
    <property type="entry name" value="RICIN_B_LECTIN"/>
    <property type="match status" value="1"/>
</dbReference>
<keyword evidence="2 9" id="KW-0812">Transmembrane</keyword>
<dbReference type="InterPro" id="IPR036943">
    <property type="entry name" value="FN_type2_sf"/>
</dbReference>
<dbReference type="SUPFAM" id="SSF56436">
    <property type="entry name" value="C-type lectin-like"/>
    <property type="match status" value="8"/>
</dbReference>
<dbReference type="EMBL" id="NHOQ01001318">
    <property type="protein sequence ID" value="PWA25178.1"/>
    <property type="molecule type" value="Genomic_DNA"/>
</dbReference>
<accession>A0A315W0F7</accession>
<evidence type="ECO:0000313" key="13">
    <source>
        <dbReference type="Proteomes" id="UP000250572"/>
    </source>
</evidence>
<feature type="domain" description="C-type lectin" evidence="10">
    <location>
        <begin position="203"/>
        <end position="340"/>
    </location>
</feature>
<dbReference type="Gene3D" id="2.10.10.10">
    <property type="entry name" value="Fibronectin, type II, collagen-binding"/>
    <property type="match status" value="1"/>
</dbReference>
<dbReference type="FunFam" id="3.10.100.10:FF:000014">
    <property type="entry name" value="Macrophage mannose receptor 1"/>
    <property type="match status" value="1"/>
</dbReference>
<keyword evidence="4 9" id="KW-1133">Transmembrane helix</keyword>
<evidence type="ECO:0000259" key="10">
    <source>
        <dbReference type="PROSITE" id="PS50041"/>
    </source>
</evidence>
<dbReference type="InterPro" id="IPR013806">
    <property type="entry name" value="Kringle-like"/>
</dbReference>
<feature type="domain" description="Fibronectin type-II" evidence="11">
    <location>
        <begin position="145"/>
        <end position="192"/>
    </location>
</feature>
<dbReference type="PANTHER" id="PTHR22803">
    <property type="entry name" value="MANNOSE, PHOSPHOLIPASE, LECTIN RECEPTOR RELATED"/>
    <property type="match status" value="1"/>
</dbReference>
<evidence type="ECO:0000256" key="5">
    <source>
        <dbReference type="ARBA" id="ARBA00023136"/>
    </source>
</evidence>
<evidence type="ECO:0000259" key="11">
    <source>
        <dbReference type="PROSITE" id="PS51092"/>
    </source>
</evidence>
<dbReference type="CDD" id="cd00062">
    <property type="entry name" value="FN2"/>
    <property type="match status" value="1"/>
</dbReference>
<keyword evidence="6 8" id="KW-1015">Disulfide bond</keyword>
<dbReference type="Proteomes" id="UP000250572">
    <property type="component" value="Unassembled WGS sequence"/>
</dbReference>
<comment type="caution">
    <text evidence="8">Lacks conserved residue(s) required for the propagation of feature annotation.</text>
</comment>
<dbReference type="PROSITE" id="PS51092">
    <property type="entry name" value="FN2_2"/>
    <property type="match status" value="1"/>
</dbReference>
<dbReference type="STRING" id="33528.ENSGAFP00000003481"/>
<sequence>MEDTANSPFQLTNAAGFCLVKTDSICQEIRWTTADRLLVPGKNKCLGVQGATVMSEVSLYDCDETSELQKWNCLNGTVLTLQASTEQKLFVELQADNRAVLQTTAGPNSKLTISGTSSGACTRTYRGIKLHSSQDPKLYTIGGNAAGRPCMFPFFYENNWYSSCTLIDSPNNQPWCSVETKYEHQTWGFCPTNNKDNWVKYSASGALYQLNTNSALTWSEAETSCTQQSASLLTITDPHQKAYLTGSMTYKNSDWQENTCALQALLEPGGAHQEYKLWTGLTLDSEHGWKWSNGDPFRYLNWDSGHPVNNPAHTCGMMDGTVGYTWQSSLCSKKFGYICYSKGVLPSPTEGLEMGHCSAPWLPYNGHCFRLYKNAQSWSGAHQACRKEGGDLASIRNMEDHSFVTSELGYAATDELWIGLNDIKTEGLFDWTDHTTVTFTSWEFGKPQSATNQNDCVLIRGENGNWADRDCKENHGFICMKASASEPTGDEVQQEAGCKTGWKRYGSYCYFIGTESKTFGDAKEDCKRSNSYLADVSNRVDNAFLVSLVGLRSEKHFWLGLSNQKNRDVFEWTSTVPVRYTHWNREMPGHNQGCVAMTTGSTAGLWDVLPCTNREKYICKYQAEGAALTPAPTTPPSDHCADGWTRVPSRYVCYKVFAERSETKSWFEARDYCRGIGGDLLSFHSAAELKLNIQSSGYYLRRLSTFWIGLSASDQGTGYVWSDGSPVNFQHWQIGEPNNKNNVESCVEFFSNSWNELGSWNDNQCEARNGWVCQIRTDYNRTADGWLQWRENQYFFETREVANDNARASCKAKHADLVTINSEAERVFLWKQISKLSASVWIGLTVDFDKSFQWMDGSPVIYQMWDEGQPNFINSDENCVVMKASHGFWHDYNCGYEFGFICKRSSSPPVNATVPPTVPPKGNCKEGWKKVNSKCYKIISNEDLTWDDARQRCKDMGGNLASIPSRHEQVFLMSEMVNTPNRDMWIGFKNSYRSGFFWTDGRPKSYVNLDLSRFYELHLLACHFQQHECAVINTKPNISETTKPTNPENYFKILNDSIKLVTQQKSWYEAQKTCEAEGAKLVSVRTEWTQAYIELLAMNLKRSLWIGLNKNQTNNYFRYIEGWPMIFSHWDEDEPRKDGICVYVDVNGKWKTNDCNQNFSSLCMKSTDIPPEVKSDDYPGVCPEDPSTVGPGYRPSRPLFGRSRRQTWKPFRGFCYLFVSEVKEWQDATTSCLEHGGTLASIGDPMEQEFIRDNIKTFKDIHTSFWLGLFKTNKGEWMWLDKTVMDFENWQQKPFCTFGVISASTGKWHSGFRWEDKPYICKAAKVLLSKPSPAPSKSCFHLFLFGKKIFLFLFIYFFFSAEVVIDPPGRGHTALISVLVIAGIAMGAGIAFFLFKKSGLQMRMIPIPGGLTAFDNPLFSSSRPQKDPVDAKKLLENADEDNSQPAETSCKQQNASLLSVTDPHQKAYIT</sequence>
<evidence type="ECO:0000256" key="2">
    <source>
        <dbReference type="ARBA" id="ARBA00022692"/>
    </source>
</evidence>
<comment type="subcellular location">
    <subcellularLocation>
        <location evidence="1">Membrane</location>
        <topology evidence="1">Single-pass membrane protein</topology>
    </subcellularLocation>
</comment>
<dbReference type="SMART" id="SM00059">
    <property type="entry name" value="FN2"/>
    <property type="match status" value="1"/>
</dbReference>
<reference evidence="12 13" key="1">
    <citation type="journal article" date="2018" name="G3 (Bethesda)">
        <title>A High-Quality Reference Genome for the Invasive Mosquitofish Gambusia affinis Using a Chicago Library.</title>
        <authorList>
            <person name="Hoffberg S.L."/>
            <person name="Troendle N.J."/>
            <person name="Glenn T.C."/>
            <person name="Mahmud O."/>
            <person name="Louha S."/>
            <person name="Chalopin D."/>
            <person name="Bennetzen J.L."/>
            <person name="Mauricio R."/>
        </authorList>
    </citation>
    <scope>NUCLEOTIDE SEQUENCE [LARGE SCALE GENOMIC DNA]</scope>
    <source>
        <strain evidence="12">NE01/NJP1002.9</strain>
        <tissue evidence="12">Muscle</tissue>
    </source>
</reference>
<dbReference type="Gene3D" id="2.80.10.50">
    <property type="match status" value="1"/>
</dbReference>
<evidence type="ECO:0000256" key="6">
    <source>
        <dbReference type="ARBA" id="ARBA00023157"/>
    </source>
</evidence>
<feature type="domain" description="C-type lectin" evidence="10">
    <location>
        <begin position="1053"/>
        <end position="1164"/>
    </location>
</feature>
<dbReference type="InterPro" id="IPR016187">
    <property type="entry name" value="CTDL_fold"/>
</dbReference>
<comment type="caution">
    <text evidence="12">The sequence shown here is derived from an EMBL/GenBank/DDBJ whole genome shotgun (WGS) entry which is preliminary data.</text>
</comment>
<dbReference type="InterPro" id="IPR035992">
    <property type="entry name" value="Ricin_B-like_lectins"/>
</dbReference>
<feature type="non-terminal residue" evidence="12">
    <location>
        <position position="1470"/>
    </location>
</feature>
<dbReference type="InterPro" id="IPR001304">
    <property type="entry name" value="C-type_lectin-like"/>
</dbReference>
<organism evidence="12 13">
    <name type="scientific">Gambusia affinis</name>
    <name type="common">Western mosquitofish</name>
    <name type="synonym">Heterandria affinis</name>
    <dbReference type="NCBI Taxonomy" id="33528"/>
    <lineage>
        <taxon>Eukaryota</taxon>
        <taxon>Metazoa</taxon>
        <taxon>Chordata</taxon>
        <taxon>Craniata</taxon>
        <taxon>Vertebrata</taxon>
        <taxon>Euteleostomi</taxon>
        <taxon>Actinopterygii</taxon>
        <taxon>Neopterygii</taxon>
        <taxon>Teleostei</taxon>
        <taxon>Neoteleostei</taxon>
        <taxon>Acanthomorphata</taxon>
        <taxon>Ovalentaria</taxon>
        <taxon>Atherinomorphae</taxon>
        <taxon>Cyprinodontiformes</taxon>
        <taxon>Poeciliidae</taxon>
        <taxon>Poeciliinae</taxon>
        <taxon>Gambusia</taxon>
    </lineage>
</organism>
<gene>
    <name evidence="12" type="ORF">CCH79_00005479</name>
</gene>
<evidence type="ECO:0000256" key="1">
    <source>
        <dbReference type="ARBA" id="ARBA00004167"/>
    </source>
</evidence>
<dbReference type="PROSITE" id="PS50041">
    <property type="entry name" value="C_TYPE_LECTIN_2"/>
    <property type="match status" value="8"/>
</dbReference>
<dbReference type="InterPro" id="IPR000562">
    <property type="entry name" value="FN_type2_dom"/>
</dbReference>
<feature type="transmembrane region" description="Helical" evidence="9">
    <location>
        <begin position="1339"/>
        <end position="1359"/>
    </location>
</feature>
<dbReference type="Pfam" id="PF00059">
    <property type="entry name" value="Lectin_C"/>
    <property type="match status" value="8"/>
</dbReference>
<keyword evidence="3" id="KW-0677">Repeat</keyword>
<feature type="domain" description="C-type lectin" evidence="10">
    <location>
        <begin position="505"/>
        <end position="620"/>
    </location>
</feature>
<dbReference type="PROSITE" id="PS00615">
    <property type="entry name" value="C_TYPE_LECTIN_1"/>
    <property type="match status" value="2"/>
</dbReference>
<feature type="domain" description="C-type lectin" evidence="10">
    <location>
        <begin position="364"/>
        <end position="480"/>
    </location>
</feature>
<dbReference type="InterPro" id="IPR050111">
    <property type="entry name" value="C-type_lectin/snaclec_domain"/>
</dbReference>